<keyword evidence="4 10" id="KW-0812">Transmembrane</keyword>
<dbReference type="InterPro" id="IPR006153">
    <property type="entry name" value="Cation/H_exchanger_TM"/>
</dbReference>
<keyword evidence="7" id="KW-0406">Ion transport</keyword>
<name>A0A835J420_9ROSI</name>
<dbReference type="GO" id="GO:0015297">
    <property type="term" value="F:antiporter activity"/>
    <property type="evidence" value="ECO:0007669"/>
    <property type="project" value="InterPro"/>
</dbReference>
<gene>
    <name evidence="12" type="ORF">SADUNF_Sadunf18G0080100</name>
</gene>
<keyword evidence="3" id="KW-0633">Potassium transport</keyword>
<evidence type="ECO:0000256" key="2">
    <source>
        <dbReference type="ARBA" id="ARBA00022448"/>
    </source>
</evidence>
<feature type="transmembrane region" description="Helical" evidence="10">
    <location>
        <begin position="96"/>
        <end position="114"/>
    </location>
</feature>
<reference evidence="12 13" key="1">
    <citation type="submission" date="2020-10" db="EMBL/GenBank/DDBJ databases">
        <title>Plant Genome Project.</title>
        <authorList>
            <person name="Zhang R.-G."/>
        </authorList>
    </citation>
    <scope>NUCLEOTIDE SEQUENCE [LARGE SCALE GENOMIC DNA]</scope>
    <source>
        <strain evidence="12">FAFU-HL-1</strain>
        <tissue evidence="12">Leaf</tissue>
    </source>
</reference>
<comment type="similarity">
    <text evidence="9">Belongs to the monovalent cation:proton antiporter 2 (CPA2) transporter (TC 2.A.37) family. CHX (TC 2.A.37.4) subfamily.</text>
</comment>
<dbReference type="PANTHER" id="PTHR32468">
    <property type="entry name" value="CATION/H + ANTIPORTER"/>
    <property type="match status" value="1"/>
</dbReference>
<evidence type="ECO:0000313" key="13">
    <source>
        <dbReference type="Proteomes" id="UP000657918"/>
    </source>
</evidence>
<evidence type="ECO:0000256" key="5">
    <source>
        <dbReference type="ARBA" id="ARBA00022958"/>
    </source>
</evidence>
<keyword evidence="8 10" id="KW-0472">Membrane</keyword>
<comment type="caution">
    <text evidence="12">The sequence shown here is derived from an EMBL/GenBank/DDBJ whole genome shotgun (WGS) entry which is preliminary data.</text>
</comment>
<dbReference type="GO" id="GO:0016020">
    <property type="term" value="C:membrane"/>
    <property type="evidence" value="ECO:0007669"/>
    <property type="project" value="UniProtKB-SubCell"/>
</dbReference>
<evidence type="ECO:0000256" key="9">
    <source>
        <dbReference type="ARBA" id="ARBA00038341"/>
    </source>
</evidence>
<evidence type="ECO:0000313" key="12">
    <source>
        <dbReference type="EMBL" id="KAF9662686.1"/>
    </source>
</evidence>
<dbReference type="InterPro" id="IPR038770">
    <property type="entry name" value="Na+/solute_symporter_sf"/>
</dbReference>
<protein>
    <recommendedName>
        <fullName evidence="11">Cation/H+ exchanger transmembrane domain-containing protein</fullName>
    </recommendedName>
</protein>
<feature type="domain" description="Cation/H+ exchanger transmembrane" evidence="11">
    <location>
        <begin position="98"/>
        <end position="185"/>
    </location>
</feature>
<keyword evidence="5" id="KW-0630">Potassium</keyword>
<evidence type="ECO:0000256" key="10">
    <source>
        <dbReference type="SAM" id="Phobius"/>
    </source>
</evidence>
<dbReference type="Proteomes" id="UP000657918">
    <property type="component" value="Unassembled WGS sequence"/>
</dbReference>
<dbReference type="AlphaFoldDB" id="A0A835J420"/>
<organism evidence="12 13">
    <name type="scientific">Salix dunnii</name>
    <dbReference type="NCBI Taxonomy" id="1413687"/>
    <lineage>
        <taxon>Eukaryota</taxon>
        <taxon>Viridiplantae</taxon>
        <taxon>Streptophyta</taxon>
        <taxon>Embryophyta</taxon>
        <taxon>Tracheophyta</taxon>
        <taxon>Spermatophyta</taxon>
        <taxon>Magnoliopsida</taxon>
        <taxon>eudicotyledons</taxon>
        <taxon>Gunneridae</taxon>
        <taxon>Pentapetalae</taxon>
        <taxon>rosids</taxon>
        <taxon>fabids</taxon>
        <taxon>Malpighiales</taxon>
        <taxon>Salicaceae</taxon>
        <taxon>Saliceae</taxon>
        <taxon>Salix</taxon>
    </lineage>
</organism>
<keyword evidence="13" id="KW-1185">Reference proteome</keyword>
<evidence type="ECO:0000256" key="6">
    <source>
        <dbReference type="ARBA" id="ARBA00022989"/>
    </source>
</evidence>
<dbReference type="Gene3D" id="1.20.1530.20">
    <property type="match status" value="1"/>
</dbReference>
<evidence type="ECO:0000256" key="8">
    <source>
        <dbReference type="ARBA" id="ARBA00023136"/>
    </source>
</evidence>
<dbReference type="InterPro" id="IPR050794">
    <property type="entry name" value="CPA2_transporter"/>
</dbReference>
<evidence type="ECO:0000256" key="4">
    <source>
        <dbReference type="ARBA" id="ARBA00022692"/>
    </source>
</evidence>
<dbReference type="GO" id="GO:0006813">
    <property type="term" value="P:potassium ion transport"/>
    <property type="evidence" value="ECO:0007669"/>
    <property type="project" value="UniProtKB-KW"/>
</dbReference>
<proteinExistence type="inferred from homology"/>
<feature type="transmembrane region" description="Helical" evidence="10">
    <location>
        <begin position="120"/>
        <end position="142"/>
    </location>
</feature>
<evidence type="ECO:0000256" key="3">
    <source>
        <dbReference type="ARBA" id="ARBA00022538"/>
    </source>
</evidence>
<dbReference type="GO" id="GO:1902600">
    <property type="term" value="P:proton transmembrane transport"/>
    <property type="evidence" value="ECO:0007669"/>
    <property type="project" value="InterPro"/>
</dbReference>
<accession>A0A835J420</accession>
<evidence type="ECO:0000256" key="7">
    <source>
        <dbReference type="ARBA" id="ARBA00023065"/>
    </source>
</evidence>
<evidence type="ECO:0000256" key="1">
    <source>
        <dbReference type="ARBA" id="ARBA00004141"/>
    </source>
</evidence>
<comment type="subcellular location">
    <subcellularLocation>
        <location evidence="1">Membrane</location>
        <topology evidence="1">Multi-pass membrane protein</topology>
    </subcellularLocation>
</comment>
<dbReference type="GO" id="GO:0012505">
    <property type="term" value="C:endomembrane system"/>
    <property type="evidence" value="ECO:0007669"/>
    <property type="project" value="TreeGrafter"/>
</dbReference>
<dbReference type="EMBL" id="JADGMS010000018">
    <property type="protein sequence ID" value="KAF9662686.1"/>
    <property type="molecule type" value="Genomic_DNA"/>
</dbReference>
<dbReference type="Pfam" id="PF00999">
    <property type="entry name" value="Na_H_Exchanger"/>
    <property type="match status" value="1"/>
</dbReference>
<sequence>MGNFKGLPVLIWIEISLNQQRIDNSECQTECKNIPFRGKEIGLLGFVYFLFEDIRGECRKSCYSSNNGLRVVYVSKWSENGFGDVKKCRGKGLTSWCFLCVIALLLGLATLTVMTQQEYLMTFFYATVYSMSSLPVIVSLLDELKLLNSQLGRLGLSTPLVSDLVGLLLLIVSSLMRTADHELNDTGDGLFQLDRHWDPVLEKIEAFTVDVNAVINFLDASFGGDNPIPVTVIHHIKLVGQSSALFISHRKGRVIACDHLLSMNVICLFNELEQNSRGSLSVNVITAVSLPKFINRRLVNVAMILLEGDDDREALAFAIRIAQDTRVKLWVAHILPANLNEKDRIKFREEVVDGATTAVPVIRSMVH</sequence>
<evidence type="ECO:0000259" key="11">
    <source>
        <dbReference type="Pfam" id="PF00999"/>
    </source>
</evidence>
<dbReference type="PANTHER" id="PTHR32468:SF17">
    <property type="entry name" value="CATION_H(+) ANTIPORTER 4"/>
    <property type="match status" value="1"/>
</dbReference>
<dbReference type="GO" id="GO:0006885">
    <property type="term" value="P:regulation of pH"/>
    <property type="evidence" value="ECO:0007669"/>
    <property type="project" value="TreeGrafter"/>
</dbReference>
<feature type="transmembrane region" description="Helical" evidence="10">
    <location>
        <begin position="154"/>
        <end position="176"/>
    </location>
</feature>
<keyword evidence="6 10" id="KW-1133">Transmembrane helix</keyword>
<keyword evidence="2" id="KW-0813">Transport</keyword>